<reference evidence="6 7" key="1">
    <citation type="submission" date="2018-04" db="EMBL/GenBank/DDBJ databases">
        <title>Pelagivirga bohaiensis gen. nov., sp. nov., a bacterium isolated from the Bohai Sea.</title>
        <authorList>
            <person name="Ji X."/>
        </authorList>
    </citation>
    <scope>NUCLEOTIDE SEQUENCE [LARGE SCALE GENOMIC DNA]</scope>
    <source>
        <strain evidence="6 7">BH-SD19</strain>
    </source>
</reference>
<keyword evidence="3" id="KW-0479">Metal-binding</keyword>
<keyword evidence="2" id="KW-0349">Heme</keyword>
<proteinExistence type="predicted"/>
<comment type="caution">
    <text evidence="6">The sequence shown here is derived from an EMBL/GenBank/DDBJ whole genome shotgun (WGS) entry which is preliminary data.</text>
</comment>
<name>A0A2T7G8G1_9RHOB</name>
<organism evidence="6 7">
    <name type="scientific">Pelagivirga sediminicola</name>
    <dbReference type="NCBI Taxonomy" id="2170575"/>
    <lineage>
        <taxon>Bacteria</taxon>
        <taxon>Pseudomonadati</taxon>
        <taxon>Pseudomonadota</taxon>
        <taxon>Alphaproteobacteria</taxon>
        <taxon>Rhodobacterales</taxon>
        <taxon>Paracoccaceae</taxon>
        <taxon>Pelagivirga</taxon>
    </lineage>
</organism>
<dbReference type="GO" id="GO:0046872">
    <property type="term" value="F:metal ion binding"/>
    <property type="evidence" value="ECO:0007669"/>
    <property type="project" value="UniProtKB-KW"/>
</dbReference>
<dbReference type="InterPro" id="IPR009050">
    <property type="entry name" value="Globin-like_sf"/>
</dbReference>
<dbReference type="AlphaFoldDB" id="A0A2T7G8G1"/>
<evidence type="ECO:0000256" key="4">
    <source>
        <dbReference type="ARBA" id="ARBA00023004"/>
    </source>
</evidence>
<dbReference type="GO" id="GO:0019825">
    <property type="term" value="F:oxygen binding"/>
    <property type="evidence" value="ECO:0007669"/>
    <property type="project" value="InterPro"/>
</dbReference>
<protein>
    <submittedName>
        <fullName evidence="6">Globin family protein</fullName>
    </submittedName>
</protein>
<evidence type="ECO:0000256" key="1">
    <source>
        <dbReference type="ARBA" id="ARBA00022448"/>
    </source>
</evidence>
<evidence type="ECO:0000313" key="7">
    <source>
        <dbReference type="Proteomes" id="UP000244446"/>
    </source>
</evidence>
<keyword evidence="7" id="KW-1185">Reference proteome</keyword>
<dbReference type="Pfam" id="PF01152">
    <property type="entry name" value="Bac_globin"/>
    <property type="match status" value="1"/>
</dbReference>
<sequence>MSLPPRIPVTGAQIDKVVARFYTRVRAHPQLGPVFAAHVNDWPAHEEKIGRFWRNALLFERSYDGNPMQIHKAAGNVRAAHFPIWLALFDEVLEQEVPGHIALAWSTLAHRIGRGLSYGLPPEEGASSVPDLRGLGAGMSPAAQTGQK</sequence>
<gene>
    <name evidence="6" type="ORF">DC366_07340</name>
</gene>
<accession>A0A2T7G8G1</accession>
<dbReference type="InterPro" id="IPR012292">
    <property type="entry name" value="Globin/Proto"/>
</dbReference>
<dbReference type="OrthoDB" id="25954at2"/>
<dbReference type="RefSeq" id="WP_108691546.1">
    <property type="nucleotide sequence ID" value="NZ_QCYH01000003.1"/>
</dbReference>
<dbReference type="CDD" id="cd08916">
    <property type="entry name" value="TrHb3_P"/>
    <property type="match status" value="1"/>
</dbReference>
<dbReference type="Gene3D" id="1.10.490.10">
    <property type="entry name" value="Globins"/>
    <property type="match status" value="1"/>
</dbReference>
<evidence type="ECO:0000256" key="2">
    <source>
        <dbReference type="ARBA" id="ARBA00022617"/>
    </source>
</evidence>
<feature type="region of interest" description="Disordered" evidence="5">
    <location>
        <begin position="129"/>
        <end position="148"/>
    </location>
</feature>
<dbReference type="SUPFAM" id="SSF46458">
    <property type="entry name" value="Globin-like"/>
    <property type="match status" value="1"/>
</dbReference>
<evidence type="ECO:0000256" key="5">
    <source>
        <dbReference type="SAM" id="MobiDB-lite"/>
    </source>
</evidence>
<dbReference type="GO" id="GO:0020037">
    <property type="term" value="F:heme binding"/>
    <property type="evidence" value="ECO:0007669"/>
    <property type="project" value="InterPro"/>
</dbReference>
<keyword evidence="4" id="KW-0408">Iron</keyword>
<dbReference type="Proteomes" id="UP000244446">
    <property type="component" value="Unassembled WGS sequence"/>
</dbReference>
<evidence type="ECO:0000256" key="3">
    <source>
        <dbReference type="ARBA" id="ARBA00022723"/>
    </source>
</evidence>
<evidence type="ECO:0000313" key="6">
    <source>
        <dbReference type="EMBL" id="PVA10687.1"/>
    </source>
</evidence>
<dbReference type="InterPro" id="IPR001486">
    <property type="entry name" value="Hemoglobin_trunc"/>
</dbReference>
<dbReference type="EMBL" id="QCYH01000003">
    <property type="protein sequence ID" value="PVA10687.1"/>
    <property type="molecule type" value="Genomic_DNA"/>
</dbReference>
<keyword evidence="1" id="KW-0813">Transport</keyword>